<dbReference type="RefSeq" id="WP_078783614.1">
    <property type="nucleotide sequence ID" value="NZ_FUYF01000002.1"/>
</dbReference>
<dbReference type="AlphaFoldDB" id="A0A1T4WHR3"/>
<evidence type="ECO:0000256" key="1">
    <source>
        <dbReference type="ARBA" id="ARBA00001947"/>
    </source>
</evidence>
<dbReference type="EMBL" id="FUYF01000002">
    <property type="protein sequence ID" value="SKA76498.1"/>
    <property type="molecule type" value="Genomic_DNA"/>
</dbReference>
<protein>
    <submittedName>
        <fullName evidence="7">Alanyl-tRNA synthetase</fullName>
    </submittedName>
</protein>
<keyword evidence="4" id="KW-0862">Zinc</keyword>
<dbReference type="GO" id="GO:0002196">
    <property type="term" value="F:Ser-tRNA(Ala) deacylase activity"/>
    <property type="evidence" value="ECO:0007669"/>
    <property type="project" value="TreeGrafter"/>
</dbReference>
<dbReference type="Proteomes" id="UP000190286">
    <property type="component" value="Unassembled WGS sequence"/>
</dbReference>
<comment type="subcellular location">
    <subcellularLocation>
        <location evidence="2">Cytoplasm</location>
    </subcellularLocation>
</comment>
<dbReference type="OrthoDB" id="9812949at2"/>
<dbReference type="GeneID" id="93337098"/>
<dbReference type="GO" id="GO:0006419">
    <property type="term" value="P:alanyl-tRNA aminoacylation"/>
    <property type="evidence" value="ECO:0007669"/>
    <property type="project" value="InterPro"/>
</dbReference>
<dbReference type="InterPro" id="IPR051335">
    <property type="entry name" value="Alanyl-tRNA_Editing_Enzymes"/>
</dbReference>
<feature type="domain" description="Alanyl-transfer RNA synthetases family profile" evidence="6">
    <location>
        <begin position="1"/>
        <end position="219"/>
    </location>
</feature>
<keyword evidence="5" id="KW-0175">Coiled coil</keyword>
<evidence type="ECO:0000256" key="2">
    <source>
        <dbReference type="ARBA" id="ARBA00004496"/>
    </source>
</evidence>
<dbReference type="GO" id="GO:0005737">
    <property type="term" value="C:cytoplasm"/>
    <property type="evidence" value="ECO:0007669"/>
    <property type="project" value="UniProtKB-SubCell"/>
</dbReference>
<dbReference type="Pfam" id="PF02272">
    <property type="entry name" value="DHHA1"/>
    <property type="match status" value="1"/>
</dbReference>
<organism evidence="7 8">
    <name type="scientific">Gemmiger formicilis</name>
    <dbReference type="NCBI Taxonomy" id="745368"/>
    <lineage>
        <taxon>Bacteria</taxon>
        <taxon>Bacillati</taxon>
        <taxon>Bacillota</taxon>
        <taxon>Clostridia</taxon>
        <taxon>Eubacteriales</taxon>
        <taxon>Gemmiger</taxon>
    </lineage>
</organism>
<evidence type="ECO:0000256" key="3">
    <source>
        <dbReference type="ARBA" id="ARBA00022723"/>
    </source>
</evidence>
<dbReference type="STRING" id="745368.SAMN02745178_00607"/>
<dbReference type="Gene3D" id="2.40.30.130">
    <property type="match status" value="1"/>
</dbReference>
<gene>
    <name evidence="7" type="ORF">SAMN02745178_00607</name>
</gene>
<sequence>MTEKLYEVDSYVQNFTAQVVSCTPVPGGFAVVLDRTAFFPEGGGQPCDTGRLGGARVLTVHTDGETITHTTDAPLTAGETVDGCLDWPARLDAMQQHTGEHILSGALHRLFGAENVGFHIGSPYVRMDTSIPLTQEQLAQAEAEANAAVRADTPVHCWVPDPETLARTDYRSKKELTGDVRLVEAGGDCCACCGTHLTRTGEVGLIKIISFAHYKSGMRLAVACGQRAYDAVAGIWADTEAAGRLLSSPVGSLTPALERLQNGEAALKARLAALQNTLAAACAEAAAPGTPAVLWVDGADGDGLRRVATAITAKTNAPCCTLGPGGQGLAYALAAAPGVDVRETCKALNAAYQGRGGGKPGFCQGSLAEGSFEQVKAFLLKSLLLREKVAEAPTEAG</sequence>
<keyword evidence="7" id="KW-0436">Ligase</keyword>
<dbReference type="InterPro" id="IPR018165">
    <property type="entry name" value="Ala-tRNA-synth_IIc_core"/>
</dbReference>
<dbReference type="Gene3D" id="3.30.980.10">
    <property type="entry name" value="Threonyl-trna Synthetase, Chain A, domain 2"/>
    <property type="match status" value="1"/>
</dbReference>
<feature type="coiled-coil region" evidence="5">
    <location>
        <begin position="257"/>
        <end position="284"/>
    </location>
</feature>
<evidence type="ECO:0000313" key="8">
    <source>
        <dbReference type="Proteomes" id="UP000190286"/>
    </source>
</evidence>
<proteinExistence type="predicted"/>
<dbReference type="PANTHER" id="PTHR43462:SF1">
    <property type="entry name" value="ALANYL-TRNA EDITING PROTEIN AARSD1"/>
    <property type="match status" value="1"/>
</dbReference>
<dbReference type="Gene3D" id="3.10.310.40">
    <property type="match status" value="1"/>
</dbReference>
<dbReference type="InterPro" id="IPR018163">
    <property type="entry name" value="Thr/Ala-tRNA-synth_IIc_edit"/>
</dbReference>
<keyword evidence="3" id="KW-0479">Metal-binding</keyword>
<evidence type="ECO:0000259" key="6">
    <source>
        <dbReference type="PROSITE" id="PS50860"/>
    </source>
</evidence>
<accession>A0A1T4WHR3</accession>
<dbReference type="GO" id="GO:0005524">
    <property type="term" value="F:ATP binding"/>
    <property type="evidence" value="ECO:0007669"/>
    <property type="project" value="InterPro"/>
</dbReference>
<keyword evidence="8" id="KW-1185">Reference proteome</keyword>
<dbReference type="SMART" id="SM00863">
    <property type="entry name" value="tRNA_SAD"/>
    <property type="match status" value="1"/>
</dbReference>
<dbReference type="InterPro" id="IPR009000">
    <property type="entry name" value="Transl_B-barrel_sf"/>
</dbReference>
<dbReference type="Pfam" id="PF07973">
    <property type="entry name" value="tRNA_SAD"/>
    <property type="match status" value="1"/>
</dbReference>
<dbReference type="PANTHER" id="PTHR43462">
    <property type="entry name" value="ALANYL-TRNA EDITING PROTEIN"/>
    <property type="match status" value="1"/>
</dbReference>
<dbReference type="GO" id="GO:0004813">
    <property type="term" value="F:alanine-tRNA ligase activity"/>
    <property type="evidence" value="ECO:0007669"/>
    <property type="project" value="InterPro"/>
</dbReference>
<dbReference type="SUPFAM" id="SSF55186">
    <property type="entry name" value="ThrRS/AlaRS common domain"/>
    <property type="match status" value="1"/>
</dbReference>
<dbReference type="InterPro" id="IPR012947">
    <property type="entry name" value="tRNA_SAD"/>
</dbReference>
<evidence type="ECO:0000313" key="7">
    <source>
        <dbReference type="EMBL" id="SKA76498.1"/>
    </source>
</evidence>
<comment type="cofactor">
    <cofactor evidence="1">
        <name>Zn(2+)</name>
        <dbReference type="ChEBI" id="CHEBI:29105"/>
    </cofactor>
</comment>
<dbReference type="PROSITE" id="PS50860">
    <property type="entry name" value="AA_TRNA_LIGASE_II_ALA"/>
    <property type="match status" value="1"/>
</dbReference>
<dbReference type="GO" id="GO:0003676">
    <property type="term" value="F:nucleic acid binding"/>
    <property type="evidence" value="ECO:0007669"/>
    <property type="project" value="InterPro"/>
</dbReference>
<evidence type="ECO:0000256" key="5">
    <source>
        <dbReference type="SAM" id="Coils"/>
    </source>
</evidence>
<name>A0A1T4WHR3_9FIRM</name>
<dbReference type="SUPFAM" id="SSF50447">
    <property type="entry name" value="Translation proteins"/>
    <property type="match status" value="1"/>
</dbReference>
<evidence type="ECO:0000256" key="4">
    <source>
        <dbReference type="ARBA" id="ARBA00022833"/>
    </source>
</evidence>
<dbReference type="GO" id="GO:0046872">
    <property type="term" value="F:metal ion binding"/>
    <property type="evidence" value="ECO:0007669"/>
    <property type="project" value="UniProtKB-KW"/>
</dbReference>
<dbReference type="InterPro" id="IPR003156">
    <property type="entry name" value="DHHA1_dom"/>
</dbReference>
<keyword evidence="7" id="KW-0030">Aminoacyl-tRNA synthetase</keyword>
<reference evidence="7 8" key="1">
    <citation type="submission" date="2017-02" db="EMBL/GenBank/DDBJ databases">
        <authorList>
            <person name="Peterson S.W."/>
        </authorList>
    </citation>
    <scope>NUCLEOTIDE SEQUENCE [LARGE SCALE GENOMIC DNA]</scope>
    <source>
        <strain evidence="7 8">ATCC 27749</strain>
    </source>
</reference>